<reference evidence="5" key="1">
    <citation type="submission" date="2020-07" db="EMBL/GenBank/DDBJ databases">
        <title>Vallitalea pronyensis genome.</title>
        <authorList>
            <person name="Postec A."/>
        </authorList>
    </citation>
    <scope>NUCLEOTIDE SEQUENCE</scope>
    <source>
        <strain evidence="5">FatNI3</strain>
    </source>
</reference>
<evidence type="ECO:0000256" key="3">
    <source>
        <dbReference type="ARBA" id="ARBA00023014"/>
    </source>
</evidence>
<dbReference type="PANTHER" id="PTHR43534:SF1">
    <property type="entry name" value="4FE-4S CLUSTER CONTAINING PARA FAMILY ATPASE PROTEIN"/>
    <property type="match status" value="1"/>
</dbReference>
<evidence type="ECO:0000259" key="4">
    <source>
        <dbReference type="PROSITE" id="PS51379"/>
    </source>
</evidence>
<accession>A0A8J8MJD2</accession>
<dbReference type="KEGG" id="vpy:HZI73_10245"/>
<dbReference type="GO" id="GO:0051536">
    <property type="term" value="F:iron-sulfur cluster binding"/>
    <property type="evidence" value="ECO:0007669"/>
    <property type="project" value="UniProtKB-KW"/>
</dbReference>
<sequence length="282" mass="30536">MQLVIISGKGGTGKTTIAASFAYLSQDSIKCDCDVDASNLHIVLGGEDIEREPYIGAKAASIMPDKCIQCGACERMCRYDAIHDFKINPLKCEGCAACTVVCPANAIELKDEVTGDTLVTQTTRGILSRAHMIPGAEGSGKLVTDVRKKAKKYGTDEDLYLLDGTPGVGCAVMASITGCQGALIVVEPTQSGLSDFKRVLSVVHHFKVHPYICINKYDINERITKEIEAFCQEASIEVIGKIPFDTWVDTSINGLKPIVLYEESAAGHAIRDMWHDLQHKIG</sequence>
<dbReference type="PANTHER" id="PTHR43534">
    <property type="entry name" value="MIND SUPERFAMILY P-LOOP ATPASE CONTAINING AN INSERTED FERREDOXIN DOMAIN"/>
    <property type="match status" value="1"/>
</dbReference>
<dbReference type="AlphaFoldDB" id="A0A8J8MJD2"/>
<dbReference type="RefSeq" id="WP_212698146.1">
    <property type="nucleotide sequence ID" value="NZ_CP058649.1"/>
</dbReference>
<keyword evidence="3" id="KW-0411">Iron-sulfur</keyword>
<dbReference type="SUPFAM" id="SSF52540">
    <property type="entry name" value="P-loop containing nucleoside triphosphate hydrolases"/>
    <property type="match status" value="1"/>
</dbReference>
<dbReference type="InterPro" id="IPR017896">
    <property type="entry name" value="4Fe4S_Fe-S-bd"/>
</dbReference>
<dbReference type="Pfam" id="PF00037">
    <property type="entry name" value="Fer4"/>
    <property type="match status" value="2"/>
</dbReference>
<dbReference type="Gene3D" id="3.40.50.300">
    <property type="entry name" value="P-loop containing nucleotide triphosphate hydrolases"/>
    <property type="match status" value="1"/>
</dbReference>
<feature type="domain" description="4Fe-4S ferredoxin-type" evidence="4">
    <location>
        <begin position="83"/>
        <end position="112"/>
    </location>
</feature>
<evidence type="ECO:0000256" key="1">
    <source>
        <dbReference type="ARBA" id="ARBA00022723"/>
    </source>
</evidence>
<dbReference type="InterPro" id="IPR027417">
    <property type="entry name" value="P-loop_NTPase"/>
</dbReference>
<feature type="domain" description="4Fe-4S ferredoxin-type" evidence="4">
    <location>
        <begin position="58"/>
        <end position="82"/>
    </location>
</feature>
<dbReference type="Proteomes" id="UP000683246">
    <property type="component" value="Chromosome"/>
</dbReference>
<dbReference type="PROSITE" id="PS00198">
    <property type="entry name" value="4FE4S_FER_1"/>
    <property type="match status" value="1"/>
</dbReference>
<dbReference type="GO" id="GO:0046872">
    <property type="term" value="F:metal ion binding"/>
    <property type="evidence" value="ECO:0007669"/>
    <property type="project" value="UniProtKB-KW"/>
</dbReference>
<keyword evidence="1" id="KW-0479">Metal-binding</keyword>
<dbReference type="PROSITE" id="PS51379">
    <property type="entry name" value="4FE4S_FER_2"/>
    <property type="match status" value="2"/>
</dbReference>
<name>A0A8J8MJD2_9FIRM</name>
<gene>
    <name evidence="5" type="ORF">HZI73_10245</name>
</gene>
<keyword evidence="6" id="KW-1185">Reference proteome</keyword>
<dbReference type="InterPro" id="IPR017900">
    <property type="entry name" value="4Fe4S_Fe_S_CS"/>
</dbReference>
<evidence type="ECO:0000256" key="2">
    <source>
        <dbReference type="ARBA" id="ARBA00023004"/>
    </source>
</evidence>
<dbReference type="CDD" id="cd03110">
    <property type="entry name" value="SIMIBI_bact_arch"/>
    <property type="match status" value="1"/>
</dbReference>
<evidence type="ECO:0000313" key="5">
    <source>
        <dbReference type="EMBL" id="QUI22654.1"/>
    </source>
</evidence>
<dbReference type="InterPro" id="IPR002586">
    <property type="entry name" value="CobQ/CobB/MinD/ParA_Nub-bd_dom"/>
</dbReference>
<proteinExistence type="predicted"/>
<keyword evidence="2" id="KW-0408">Iron</keyword>
<organism evidence="5 6">
    <name type="scientific">Vallitalea pronyensis</name>
    <dbReference type="NCBI Taxonomy" id="1348613"/>
    <lineage>
        <taxon>Bacteria</taxon>
        <taxon>Bacillati</taxon>
        <taxon>Bacillota</taxon>
        <taxon>Clostridia</taxon>
        <taxon>Lachnospirales</taxon>
        <taxon>Vallitaleaceae</taxon>
        <taxon>Vallitalea</taxon>
    </lineage>
</organism>
<protein>
    <submittedName>
        <fullName evidence="5">4Fe-4S binding protein</fullName>
    </submittedName>
</protein>
<dbReference type="Gene3D" id="3.30.70.20">
    <property type="match status" value="1"/>
</dbReference>
<evidence type="ECO:0000313" key="6">
    <source>
        <dbReference type="Proteomes" id="UP000683246"/>
    </source>
</evidence>
<dbReference type="EMBL" id="CP058649">
    <property type="protein sequence ID" value="QUI22654.1"/>
    <property type="molecule type" value="Genomic_DNA"/>
</dbReference>
<dbReference type="Pfam" id="PF01656">
    <property type="entry name" value="CbiA"/>
    <property type="match status" value="1"/>
</dbReference>